<organism evidence="1 2">
    <name type="scientific">Streptomyces milbemycinicus</name>
    <dbReference type="NCBI Taxonomy" id="476552"/>
    <lineage>
        <taxon>Bacteria</taxon>
        <taxon>Bacillati</taxon>
        <taxon>Actinomycetota</taxon>
        <taxon>Actinomycetes</taxon>
        <taxon>Kitasatosporales</taxon>
        <taxon>Streptomycetaceae</taxon>
        <taxon>Streptomyces</taxon>
    </lineage>
</organism>
<evidence type="ECO:0000313" key="1">
    <source>
        <dbReference type="EMBL" id="MFK4272749.1"/>
    </source>
</evidence>
<keyword evidence="2" id="KW-1185">Reference proteome</keyword>
<reference evidence="1 2" key="1">
    <citation type="submission" date="2024-11" db="EMBL/GenBank/DDBJ databases">
        <title>The Natural Products Discovery Center: Release of the First 8490 Sequenced Strains for Exploring Actinobacteria Biosynthetic Diversity.</title>
        <authorList>
            <person name="Kalkreuter E."/>
            <person name="Kautsar S.A."/>
            <person name="Yang D."/>
            <person name="Bader C.D."/>
            <person name="Teijaro C.N."/>
            <person name="Fluegel L."/>
            <person name="Davis C.M."/>
            <person name="Simpson J.R."/>
            <person name="Lauterbach L."/>
            <person name="Steele A.D."/>
            <person name="Gui C."/>
            <person name="Meng S."/>
            <person name="Li G."/>
            <person name="Viehrig K."/>
            <person name="Ye F."/>
            <person name="Su P."/>
            <person name="Kiefer A.F."/>
            <person name="Nichols A."/>
            <person name="Cepeda A.J."/>
            <person name="Yan W."/>
            <person name="Fan B."/>
            <person name="Jiang Y."/>
            <person name="Adhikari A."/>
            <person name="Zheng C.-J."/>
            <person name="Schuster L."/>
            <person name="Cowan T.M."/>
            <person name="Smanski M.J."/>
            <person name="Chevrette M.G."/>
            <person name="De Carvalho L.P.S."/>
            <person name="Shen B."/>
        </authorList>
    </citation>
    <scope>NUCLEOTIDE SEQUENCE [LARGE SCALE GENOMIC DNA]</scope>
    <source>
        <strain evidence="1 2">NPDC020863</strain>
    </source>
</reference>
<proteinExistence type="predicted"/>
<accession>A0ABW8M3J2</accession>
<dbReference type="Proteomes" id="UP001620295">
    <property type="component" value="Unassembled WGS sequence"/>
</dbReference>
<protein>
    <submittedName>
        <fullName evidence="1">Integrase</fullName>
    </submittedName>
</protein>
<dbReference type="EMBL" id="JBJDQH010000031">
    <property type="protein sequence ID" value="MFK4272749.1"/>
    <property type="molecule type" value="Genomic_DNA"/>
</dbReference>
<comment type="caution">
    <text evidence="1">The sequence shown here is derived from an EMBL/GenBank/DDBJ whole genome shotgun (WGS) entry which is preliminary data.</text>
</comment>
<sequence>MFFVIVSLLYKVTRKLLTVPSVLLRRGTAKEAELLVLRQENALLRRQLAGPVRYEPTDRFWFAALSGLIPRRHWLKIFPVTPGTLLAWHRRFIAAKWDYTARRRGGRSPTPVAIRTLVLRLARENPR</sequence>
<gene>
    <name evidence="1" type="ORF">ACI2L5_48960</name>
</gene>
<dbReference type="RefSeq" id="WP_404748950.1">
    <property type="nucleotide sequence ID" value="NZ_JBJDQH010000031.1"/>
</dbReference>
<name>A0ABW8M3J2_9ACTN</name>
<evidence type="ECO:0000313" key="2">
    <source>
        <dbReference type="Proteomes" id="UP001620295"/>
    </source>
</evidence>